<gene>
    <name evidence="8" type="ORF">PFICI_02576</name>
</gene>
<name>W3XH44_PESFW</name>
<evidence type="ECO:0000256" key="5">
    <source>
        <dbReference type="ARBA" id="ARBA00023242"/>
    </source>
</evidence>
<dbReference type="HOGENOM" id="CLU_006926_3_2_1"/>
<dbReference type="eggNOG" id="ENOG502QSZK">
    <property type="taxonomic scope" value="Eukaryota"/>
</dbReference>
<sequence length="663" mass="73733">MPGRYLAELKRRSGDDGEISRPKRARHVPSQETDGLLPRAPTDCSDEPGRLEEVSRDTLNGNKSTQSVPPIVNPLASGLAEFVTDNNGRKCFLGPSSTWAYSQQVMQMIKRHLPDGETRKVPFNPDGSAFVIESPAIKPTGPLTMQQLPSLDFGLYLVNAVKFRLGQLYHVFDEQTFMPKLYDFYSNGGPSREPLLEDRLWYVQYLTITGIGHALLFEFIEEKPAGFVLIARALELLPDILRLYQDPLLSIEILCGLALYLQCMDHRNSAYAHIGLALRLALSKGLHREMASVDMNHAETRRRQAIWWTVYILDRKFSSLMGAPTSIHDEDVTVPLPGPVNSHAVKGLSVHVAVSRLLAQVVNSIYGVDGKVGPSFLRNMQGVLRSMAALVPELERAFEIKLDSSRPISRVAATLNLYYHQCIVLATRPLLMCLLRNFLEQRNSEKVSRKEVTEPIKALLKASRDSATKSLAILAVLQSQQLLDVFVPFDLESTFSCAFVLSLMSTLPSIPAQDIFYVDKSFAILNYMIQRGNRVAEYRKGELENLFGFLEALRNSTDQVNHAESSDNTAESMQTPGISIARTNDALMHPPESNMGALESTLGPLNGLSPDTMLLIAGLLDWEPTDDLFQYPLSTEWLWAEPQVLHYTADAATKTTEGASGNS</sequence>
<keyword evidence="9" id="KW-1185">Reference proteome</keyword>
<evidence type="ECO:0000256" key="4">
    <source>
        <dbReference type="ARBA" id="ARBA00023163"/>
    </source>
</evidence>
<organism evidence="8 9">
    <name type="scientific">Pestalotiopsis fici (strain W106-1 / CGMCC3.15140)</name>
    <dbReference type="NCBI Taxonomy" id="1229662"/>
    <lineage>
        <taxon>Eukaryota</taxon>
        <taxon>Fungi</taxon>
        <taxon>Dikarya</taxon>
        <taxon>Ascomycota</taxon>
        <taxon>Pezizomycotina</taxon>
        <taxon>Sordariomycetes</taxon>
        <taxon>Xylariomycetidae</taxon>
        <taxon>Amphisphaeriales</taxon>
        <taxon>Sporocadaceae</taxon>
        <taxon>Pestalotiopsis</taxon>
    </lineage>
</organism>
<evidence type="ECO:0000256" key="1">
    <source>
        <dbReference type="ARBA" id="ARBA00004123"/>
    </source>
</evidence>
<feature type="region of interest" description="Disordered" evidence="6">
    <location>
        <begin position="1"/>
        <end position="50"/>
    </location>
</feature>
<dbReference type="Proteomes" id="UP000030651">
    <property type="component" value="Unassembled WGS sequence"/>
</dbReference>
<dbReference type="CDD" id="cd12148">
    <property type="entry name" value="fungal_TF_MHR"/>
    <property type="match status" value="1"/>
</dbReference>
<evidence type="ECO:0000313" key="9">
    <source>
        <dbReference type="Proteomes" id="UP000030651"/>
    </source>
</evidence>
<evidence type="ECO:0000256" key="2">
    <source>
        <dbReference type="ARBA" id="ARBA00023015"/>
    </source>
</evidence>
<dbReference type="OMA" id="TRPLLMC"/>
<keyword evidence="5" id="KW-0539">Nucleus</keyword>
<dbReference type="InterPro" id="IPR051711">
    <property type="entry name" value="Stress_Response_Reg"/>
</dbReference>
<dbReference type="AlphaFoldDB" id="W3XH44"/>
<evidence type="ECO:0000256" key="3">
    <source>
        <dbReference type="ARBA" id="ARBA00023125"/>
    </source>
</evidence>
<dbReference type="GO" id="GO:0005634">
    <property type="term" value="C:nucleus"/>
    <property type="evidence" value="ECO:0007669"/>
    <property type="project" value="UniProtKB-SubCell"/>
</dbReference>
<dbReference type="PANTHER" id="PTHR47540:SF6">
    <property type="entry name" value="ZN(II)2CYS6 TRANSCRIPTION FACTOR (EUROFUNG)"/>
    <property type="match status" value="1"/>
</dbReference>
<dbReference type="KEGG" id="pfy:PFICI_02576"/>
<dbReference type="EMBL" id="KI912110">
    <property type="protein sequence ID" value="ETS84551.1"/>
    <property type="molecule type" value="Genomic_DNA"/>
</dbReference>
<keyword evidence="4" id="KW-0804">Transcription</keyword>
<dbReference type="GO" id="GO:0006351">
    <property type="term" value="P:DNA-templated transcription"/>
    <property type="evidence" value="ECO:0007669"/>
    <property type="project" value="InterPro"/>
</dbReference>
<comment type="subcellular location">
    <subcellularLocation>
        <location evidence="1">Nucleus</location>
    </subcellularLocation>
</comment>
<dbReference type="OrthoDB" id="3266505at2759"/>
<accession>W3XH44</accession>
<dbReference type="Pfam" id="PF04082">
    <property type="entry name" value="Fungal_trans"/>
    <property type="match status" value="1"/>
</dbReference>
<dbReference type="RefSeq" id="XP_007829348.1">
    <property type="nucleotide sequence ID" value="XM_007831157.1"/>
</dbReference>
<dbReference type="PANTHER" id="PTHR47540">
    <property type="entry name" value="THIAMINE REPRESSIBLE GENES REGULATORY PROTEIN THI5"/>
    <property type="match status" value="1"/>
</dbReference>
<feature type="compositionally biased region" description="Basic and acidic residues" evidence="6">
    <location>
        <begin position="7"/>
        <end position="21"/>
    </location>
</feature>
<evidence type="ECO:0000259" key="7">
    <source>
        <dbReference type="SMART" id="SM00906"/>
    </source>
</evidence>
<evidence type="ECO:0000313" key="8">
    <source>
        <dbReference type="EMBL" id="ETS84551.1"/>
    </source>
</evidence>
<keyword evidence="2" id="KW-0805">Transcription regulation</keyword>
<dbReference type="GeneID" id="19267589"/>
<feature type="domain" description="Xylanolytic transcriptional activator regulatory" evidence="7">
    <location>
        <begin position="270"/>
        <end position="343"/>
    </location>
</feature>
<reference evidence="9" key="1">
    <citation type="journal article" date="2015" name="BMC Genomics">
        <title>Genomic and transcriptomic analysis of the endophytic fungus Pestalotiopsis fici reveals its lifestyle and high potential for synthesis of natural products.</title>
        <authorList>
            <person name="Wang X."/>
            <person name="Zhang X."/>
            <person name="Liu L."/>
            <person name="Xiang M."/>
            <person name="Wang W."/>
            <person name="Sun X."/>
            <person name="Che Y."/>
            <person name="Guo L."/>
            <person name="Liu G."/>
            <person name="Guo L."/>
            <person name="Wang C."/>
            <person name="Yin W.B."/>
            <person name="Stadler M."/>
            <person name="Zhang X."/>
            <person name="Liu X."/>
        </authorList>
    </citation>
    <scope>NUCLEOTIDE SEQUENCE [LARGE SCALE GENOMIC DNA]</scope>
    <source>
        <strain evidence="9">W106-1 / CGMCC3.15140</strain>
    </source>
</reference>
<dbReference type="InParanoid" id="W3XH44"/>
<dbReference type="GO" id="GO:0008270">
    <property type="term" value="F:zinc ion binding"/>
    <property type="evidence" value="ECO:0007669"/>
    <property type="project" value="InterPro"/>
</dbReference>
<dbReference type="SMART" id="SM00906">
    <property type="entry name" value="Fungal_trans"/>
    <property type="match status" value="1"/>
</dbReference>
<protein>
    <recommendedName>
        <fullName evidence="7">Xylanolytic transcriptional activator regulatory domain-containing protein</fullName>
    </recommendedName>
</protein>
<keyword evidence="3" id="KW-0238">DNA-binding</keyword>
<dbReference type="InterPro" id="IPR007219">
    <property type="entry name" value="XnlR_reg_dom"/>
</dbReference>
<dbReference type="GO" id="GO:0043565">
    <property type="term" value="F:sequence-specific DNA binding"/>
    <property type="evidence" value="ECO:0007669"/>
    <property type="project" value="TreeGrafter"/>
</dbReference>
<evidence type="ECO:0000256" key="6">
    <source>
        <dbReference type="SAM" id="MobiDB-lite"/>
    </source>
</evidence>
<proteinExistence type="predicted"/>
<dbReference type="GO" id="GO:0045944">
    <property type="term" value="P:positive regulation of transcription by RNA polymerase II"/>
    <property type="evidence" value="ECO:0007669"/>
    <property type="project" value="TreeGrafter"/>
</dbReference>